<protein>
    <submittedName>
        <fullName evidence="1">Uncharacterized protein</fullName>
    </submittedName>
</protein>
<name>A0A562TQ81_9SPHI</name>
<dbReference type="EMBL" id="VLLI01000015">
    <property type="protein sequence ID" value="TWI95603.1"/>
    <property type="molecule type" value="Genomic_DNA"/>
</dbReference>
<proteinExistence type="predicted"/>
<reference evidence="1 2" key="1">
    <citation type="submission" date="2019-07" db="EMBL/GenBank/DDBJ databases">
        <title>Genomic Encyclopedia of Archaeal and Bacterial Type Strains, Phase II (KMG-II): from individual species to whole genera.</title>
        <authorList>
            <person name="Goeker M."/>
        </authorList>
    </citation>
    <scope>NUCLEOTIDE SEQUENCE [LARGE SCALE GENOMIC DNA]</scope>
    <source>
        <strain evidence="1 2">ATCC BAA-1854</strain>
    </source>
</reference>
<dbReference type="AlphaFoldDB" id="A0A562TQ81"/>
<keyword evidence="2" id="KW-1185">Reference proteome</keyword>
<organism evidence="1 2">
    <name type="scientific">Mucilaginibacter frigoritolerans</name>
    <dbReference type="NCBI Taxonomy" id="652788"/>
    <lineage>
        <taxon>Bacteria</taxon>
        <taxon>Pseudomonadati</taxon>
        <taxon>Bacteroidota</taxon>
        <taxon>Sphingobacteriia</taxon>
        <taxon>Sphingobacteriales</taxon>
        <taxon>Sphingobacteriaceae</taxon>
        <taxon>Mucilaginibacter</taxon>
    </lineage>
</organism>
<accession>A0A562TQ81</accession>
<dbReference type="RefSeq" id="WP_144915989.1">
    <property type="nucleotide sequence ID" value="NZ_VLLI01000015.1"/>
</dbReference>
<comment type="caution">
    <text evidence="1">The sequence shown here is derived from an EMBL/GenBank/DDBJ whole genome shotgun (WGS) entry which is preliminary data.</text>
</comment>
<dbReference type="Proteomes" id="UP000317010">
    <property type="component" value="Unassembled WGS sequence"/>
</dbReference>
<sequence length="138" mass="16239">MRTTFGILFIIILCSFEYVQKGFLINVNIGKYSYSIYKESKYVHDEGWNAEYFVVYQAGAKRHICSSLLKATRNDSIFVSGDYIVYKNRIEFIEHYYYNKGTNSTDSVKNIFYPNKAGNLILKQSIRFTEKQEIINNY</sequence>
<evidence type="ECO:0000313" key="1">
    <source>
        <dbReference type="EMBL" id="TWI95603.1"/>
    </source>
</evidence>
<dbReference type="OrthoDB" id="893687at2"/>
<gene>
    <name evidence="1" type="ORF">JN11_04342</name>
</gene>
<evidence type="ECO:0000313" key="2">
    <source>
        <dbReference type="Proteomes" id="UP000317010"/>
    </source>
</evidence>